<dbReference type="SUPFAM" id="SSF56300">
    <property type="entry name" value="Metallo-dependent phosphatases"/>
    <property type="match status" value="1"/>
</dbReference>
<dbReference type="InterPro" id="IPR004843">
    <property type="entry name" value="Calcineurin-like_PHP"/>
</dbReference>
<gene>
    <name evidence="2" type="ORF">METZ01_LOCUS342460</name>
</gene>
<dbReference type="EMBL" id="UINC01117283">
    <property type="protein sequence ID" value="SVC89606.1"/>
    <property type="molecule type" value="Genomic_DNA"/>
</dbReference>
<organism evidence="2">
    <name type="scientific">marine metagenome</name>
    <dbReference type="NCBI Taxonomy" id="408172"/>
    <lineage>
        <taxon>unclassified sequences</taxon>
        <taxon>metagenomes</taxon>
        <taxon>ecological metagenomes</taxon>
    </lineage>
</organism>
<accession>A0A382QVY3</accession>
<dbReference type="AlphaFoldDB" id="A0A382QVY3"/>
<name>A0A382QVY3_9ZZZZ</name>
<reference evidence="2" key="1">
    <citation type="submission" date="2018-05" db="EMBL/GenBank/DDBJ databases">
        <authorList>
            <person name="Lanie J.A."/>
            <person name="Ng W.-L."/>
            <person name="Kazmierczak K.M."/>
            <person name="Andrzejewski T.M."/>
            <person name="Davidsen T.M."/>
            <person name="Wayne K.J."/>
            <person name="Tettelin H."/>
            <person name="Glass J.I."/>
            <person name="Rusch D."/>
            <person name="Podicherti R."/>
            <person name="Tsui H.-C.T."/>
            <person name="Winkler M.E."/>
        </authorList>
    </citation>
    <scope>NUCLEOTIDE SEQUENCE</scope>
</reference>
<dbReference type="PANTHER" id="PTHR11575">
    <property type="entry name" value="5'-NUCLEOTIDASE-RELATED"/>
    <property type="match status" value="1"/>
</dbReference>
<sequence length="234" mass="26186">MQKYLILKTWIAPFIFLALMSNTLSFAENSSQEIVIIYSGNTLGELKPCGCAKEEDQGGFERRLTYLKQVLAVSNNVLLVDTGDNFKEPSRQGKVKAHYIMQAMSKLKYDAVIPGDKDLVYGEFFLKNKFKIPWLLSNAKLSKINLSKIKIKKLHNGLTVAMLALIDPSLYYGTTHNEGNIIDPKESAQKLIKKLKTSESPDLIVLLTHMKREKALSMLGLSGVDVVINGHINN</sequence>
<feature type="non-terminal residue" evidence="2">
    <location>
        <position position="234"/>
    </location>
</feature>
<dbReference type="InterPro" id="IPR029052">
    <property type="entry name" value="Metallo-depent_PP-like"/>
</dbReference>
<protein>
    <recommendedName>
        <fullName evidence="1">Calcineurin-like phosphoesterase domain-containing protein</fullName>
    </recommendedName>
</protein>
<evidence type="ECO:0000259" key="1">
    <source>
        <dbReference type="Pfam" id="PF00149"/>
    </source>
</evidence>
<proteinExistence type="predicted"/>
<dbReference type="InterPro" id="IPR006179">
    <property type="entry name" value="5_nucleotidase/apyrase"/>
</dbReference>
<dbReference type="Pfam" id="PF00149">
    <property type="entry name" value="Metallophos"/>
    <property type="match status" value="1"/>
</dbReference>
<dbReference type="Gene3D" id="3.60.21.10">
    <property type="match status" value="1"/>
</dbReference>
<dbReference type="GO" id="GO:0016787">
    <property type="term" value="F:hydrolase activity"/>
    <property type="evidence" value="ECO:0007669"/>
    <property type="project" value="InterPro"/>
</dbReference>
<dbReference type="GO" id="GO:0009166">
    <property type="term" value="P:nucleotide catabolic process"/>
    <property type="evidence" value="ECO:0007669"/>
    <property type="project" value="InterPro"/>
</dbReference>
<dbReference type="PANTHER" id="PTHR11575:SF24">
    <property type="entry name" value="5'-NUCLEOTIDASE"/>
    <property type="match status" value="1"/>
</dbReference>
<evidence type="ECO:0000313" key="2">
    <source>
        <dbReference type="EMBL" id="SVC89606.1"/>
    </source>
</evidence>
<feature type="domain" description="Calcineurin-like phosphoesterase" evidence="1">
    <location>
        <begin position="58"/>
        <end position="232"/>
    </location>
</feature>